<dbReference type="Gene3D" id="2.30.30.110">
    <property type="match status" value="1"/>
</dbReference>
<evidence type="ECO:0000313" key="1">
    <source>
        <dbReference type="EMBL" id="CCP24353.1"/>
    </source>
</evidence>
<organism evidence="1 2">
    <name type="scientific">Mycoplasmopsis cynos (strain C142)</name>
    <name type="common">Mycoplasma cynos</name>
    <dbReference type="NCBI Taxonomy" id="1246955"/>
    <lineage>
        <taxon>Bacteria</taxon>
        <taxon>Bacillati</taxon>
        <taxon>Mycoplasmatota</taxon>
        <taxon>Mycoplasmoidales</taxon>
        <taxon>Metamycoplasmataceae</taxon>
        <taxon>Mycoplasmopsis</taxon>
    </lineage>
</organism>
<dbReference type="RefSeq" id="WP_015287477.1">
    <property type="nucleotide sequence ID" value="NC_019949.1"/>
</dbReference>
<dbReference type="eggNOG" id="ENOG502ZG4A">
    <property type="taxonomic scope" value="Bacteria"/>
</dbReference>
<dbReference type="OrthoDB" id="398729at2"/>
<proteinExistence type="predicted"/>
<reference evidence="2" key="1">
    <citation type="journal article" date="2013" name="Genome Announc.">
        <title>Complete genome sequence of Mycoplasma cynos strain C142.</title>
        <authorList>
            <person name="Walker C.A."/>
            <person name="Mannering S.A."/>
            <person name="Shields S."/>
            <person name="Blake D.P."/>
            <person name="Brownlie J."/>
        </authorList>
    </citation>
    <scope>NUCLEOTIDE SEQUENCE [LARGE SCALE GENOMIC DNA]</scope>
    <source>
        <strain evidence="2">C142</strain>
    </source>
</reference>
<sequence length="425" mass="51364">MITDKEDIKRKMLKTNNSIIFDRFEQEIKYHPVIIFSDDYGNLYYIKSRSAKDDLGKYKEKINNEMLITKYEKGLPSKDSYVDLTQIFKISEEDFYKVFNRENVIFLNSVHLKHEDITKIYNGLYENLSQEPPKVSMSFVYEDNNGRFKSYLMFSDPQLLINDLNKKNLPPEKYQKYKEYISDVIKYRNADNDFLIEIRDVKNGVREEFEYYIMSLRNELKTKSLVFNEFEEKTEYECLILCNSNNEKYYLPMRDKLDFWGKKWILNENNILVTMYKNSKNKQKCIDTSNILKITNKDFEKFNKNKIVYLSSDHFNNEDITEIVKMVNKNIKNNFNISFLEVTKSEDKNELEAKNLYSSKEKLKLAFEEKIWYDEQMYKDFSKEVLVNRNHQNLDKIKEFKEIFKNWYKDYLKENKQSNSNAYTI</sequence>
<evidence type="ECO:0000313" key="2">
    <source>
        <dbReference type="Proteomes" id="UP000010466"/>
    </source>
</evidence>
<gene>
    <name evidence="1" type="primary">MCYN0621</name>
    <name evidence="1" type="ordered locus">MCYN_0621</name>
</gene>
<dbReference type="InterPro" id="IPR011067">
    <property type="entry name" value="Plasmid_toxin/cell-grow_inhib"/>
</dbReference>
<dbReference type="STRING" id="1246955.MCYN_0621"/>
<keyword evidence="2" id="KW-1185">Reference proteome</keyword>
<protein>
    <submittedName>
        <fullName evidence="1">Uncharacterized protein</fullName>
    </submittedName>
</protein>
<dbReference type="GeneID" id="74932186"/>
<dbReference type="EMBL" id="HF559394">
    <property type="protein sequence ID" value="CCP24353.1"/>
    <property type="molecule type" value="Genomic_DNA"/>
</dbReference>
<name>L0RUT5_MYCC1</name>
<dbReference type="HOGENOM" id="CLU_645314_0_0_14"/>
<dbReference type="AlphaFoldDB" id="L0RUT5"/>
<accession>L0RUT5</accession>
<dbReference type="KEGG" id="mcy:MCYN_0621"/>
<dbReference type="NCBIfam" id="NF045891">
    <property type="entry name" value="ICE_Mbov_0400"/>
    <property type="match status" value="1"/>
</dbReference>
<dbReference type="Proteomes" id="UP000010466">
    <property type="component" value="Chromosome"/>
</dbReference>
<dbReference type="PATRIC" id="fig|1246955.3.peg.561"/>